<reference evidence="2" key="2">
    <citation type="submission" date="2016-07" db="EMBL/GenBank/DDBJ databases">
        <authorList>
            <person name="Wan K."/>
            <person name="Booth B."/>
            <person name="Spirohn K."/>
            <person name="Hao T."/>
            <person name="Hu Y."/>
            <person name="Calderwood M."/>
            <person name="Hill D."/>
            <person name="Mohr S."/>
            <person name="Vidal M."/>
            <person name="Celniker S."/>
            <person name="Perrimon N."/>
        </authorList>
    </citation>
    <scope>NUCLEOTIDE SEQUENCE</scope>
    <source>
        <strain evidence="2">10N.222.48.A2</strain>
    </source>
</reference>
<comment type="caution">
    <text evidence="2">The sequence shown here is derived from an EMBL/GenBank/DDBJ whole genome shotgun (WGS) entry which is preliminary data.</text>
</comment>
<gene>
    <name evidence="2" type="ORF">BCS92_18860</name>
    <name evidence="3" type="ORF">FC057_22490</name>
</gene>
<protein>
    <submittedName>
        <fullName evidence="2">Uncharacterized protein</fullName>
    </submittedName>
</protein>
<dbReference type="EMBL" id="SYVV01000042">
    <property type="protein sequence ID" value="TKG28105.1"/>
    <property type="molecule type" value="Genomic_DNA"/>
</dbReference>
<dbReference type="EMBL" id="MDBP01000053">
    <property type="protein sequence ID" value="PMP12473.1"/>
    <property type="molecule type" value="Genomic_DNA"/>
</dbReference>
<dbReference type="RefSeq" id="WP_102258072.1">
    <property type="nucleotide sequence ID" value="NZ_MDBP01000053.1"/>
</dbReference>
<evidence type="ECO:0000313" key="3">
    <source>
        <dbReference type="EMBL" id="TKG28105.1"/>
    </source>
</evidence>
<evidence type="ECO:0000256" key="1">
    <source>
        <dbReference type="SAM" id="Phobius"/>
    </source>
</evidence>
<keyword evidence="1" id="KW-0812">Transmembrane</keyword>
<dbReference type="Proteomes" id="UP000308018">
    <property type="component" value="Unassembled WGS sequence"/>
</dbReference>
<feature type="transmembrane region" description="Helical" evidence="1">
    <location>
        <begin position="30"/>
        <end position="53"/>
    </location>
</feature>
<dbReference type="AlphaFoldDB" id="A0A2N7NFK0"/>
<reference evidence="2" key="3">
    <citation type="journal article" date="2018" name="Nature">
        <title>A major lineage of non-tailed dsDNA viruses as unrecognized killers of marine bacteria.</title>
        <authorList>
            <person name="Kauffman K.M."/>
            <person name="Hussain F.A."/>
            <person name="Yang J."/>
            <person name="Arevalo P."/>
            <person name="Brown J.M."/>
            <person name="Chang W.K."/>
            <person name="VanInsberghe D."/>
            <person name="Elsherbini J."/>
            <person name="Sharma R.S."/>
            <person name="Cutler M.B."/>
            <person name="Kelly L."/>
            <person name="Polz M.F."/>
        </authorList>
    </citation>
    <scope>NUCLEOTIDE SEQUENCE</scope>
    <source>
        <strain evidence="2">10N.222.48.A2</strain>
    </source>
</reference>
<reference evidence="3 5" key="4">
    <citation type="submission" date="2019-04" db="EMBL/GenBank/DDBJ databases">
        <title>A reverse ecology approach based on a biological definition of microbial populations.</title>
        <authorList>
            <person name="Arevalo P."/>
            <person name="Vaninsberghe D."/>
            <person name="Elsherbini J."/>
            <person name="Gore J."/>
            <person name="Polz M."/>
        </authorList>
    </citation>
    <scope>NUCLEOTIDE SEQUENCE [LARGE SCALE GENOMIC DNA]</scope>
    <source>
        <strain evidence="3 5">10N.222.45.A8</strain>
    </source>
</reference>
<accession>A0A2N7NFK0</accession>
<proteinExistence type="predicted"/>
<reference evidence="4" key="1">
    <citation type="submission" date="2016-07" db="EMBL/GenBank/DDBJ databases">
        <title>Nontailed viruses are major unrecognized killers of bacteria in the ocean.</title>
        <authorList>
            <person name="Kauffman K."/>
            <person name="Hussain F."/>
            <person name="Yang J."/>
            <person name="Arevalo P."/>
            <person name="Brown J."/>
            <person name="Cutler M."/>
            <person name="Kelly L."/>
            <person name="Polz M.F."/>
        </authorList>
    </citation>
    <scope>NUCLEOTIDE SEQUENCE [LARGE SCALE GENOMIC DNA]</scope>
    <source>
        <strain evidence="4">10N.222.48.A2</strain>
    </source>
</reference>
<evidence type="ECO:0000313" key="4">
    <source>
        <dbReference type="Proteomes" id="UP000235579"/>
    </source>
</evidence>
<name>A0A2N7NFK0_9VIBR</name>
<organism evidence="2 4">
    <name type="scientific">Vibrio tasmaniensis</name>
    <dbReference type="NCBI Taxonomy" id="212663"/>
    <lineage>
        <taxon>Bacteria</taxon>
        <taxon>Pseudomonadati</taxon>
        <taxon>Pseudomonadota</taxon>
        <taxon>Gammaproteobacteria</taxon>
        <taxon>Vibrionales</taxon>
        <taxon>Vibrionaceae</taxon>
        <taxon>Vibrio</taxon>
    </lineage>
</organism>
<keyword evidence="1" id="KW-0472">Membrane</keyword>
<evidence type="ECO:0000313" key="5">
    <source>
        <dbReference type="Proteomes" id="UP000308018"/>
    </source>
</evidence>
<evidence type="ECO:0000313" key="2">
    <source>
        <dbReference type="EMBL" id="PMP12473.1"/>
    </source>
</evidence>
<sequence>MSDLIEKVVIANAPIDAGASEFLVSISPHYPSIIITALIGIGSIFTSAAVVYITRKNQESQNKSKLSELRYEWLKEFRETASDFIGVCTHIKSCFNNNSFEDGQFDLLQMKVYSLRSRLILMLDTDTEIKLIVESLTQELVVSAVNEDVNDKDFLAYLDQNRAQFVLVADQFWSQVQSRLN</sequence>
<keyword evidence="1" id="KW-1133">Transmembrane helix</keyword>
<dbReference type="Proteomes" id="UP000235579">
    <property type="component" value="Unassembled WGS sequence"/>
</dbReference>